<evidence type="ECO:0000256" key="1">
    <source>
        <dbReference type="SAM" id="MobiDB-lite"/>
    </source>
</evidence>
<feature type="region of interest" description="Disordered" evidence="1">
    <location>
        <begin position="102"/>
        <end position="143"/>
    </location>
</feature>
<dbReference type="RefSeq" id="WP_182940484.1">
    <property type="nucleotide sequence ID" value="NZ_JABEQH010000002.1"/>
</dbReference>
<evidence type="ECO:0000313" key="2">
    <source>
        <dbReference type="EMBL" id="MBB2174611.1"/>
    </source>
</evidence>
<comment type="caution">
    <text evidence="2">The sequence shown here is derived from an EMBL/GenBank/DDBJ whole genome shotgun (WGS) entry which is preliminary data.</text>
</comment>
<reference evidence="2 3" key="1">
    <citation type="submission" date="2020-04" db="EMBL/GenBank/DDBJ databases">
        <title>Description of novel Gluconacetobacter.</title>
        <authorList>
            <person name="Sombolestani A."/>
        </authorList>
    </citation>
    <scope>NUCLEOTIDE SEQUENCE [LARGE SCALE GENOMIC DNA]</scope>
    <source>
        <strain evidence="2 3">LMG 21312</strain>
    </source>
</reference>
<name>A0A7W4P201_9PROT</name>
<keyword evidence="3" id="KW-1185">Reference proteome</keyword>
<dbReference type="EMBL" id="JABEQH010000002">
    <property type="protein sequence ID" value="MBB2174611.1"/>
    <property type="molecule type" value="Genomic_DNA"/>
</dbReference>
<protein>
    <submittedName>
        <fullName evidence="2">Uncharacterized protein</fullName>
    </submittedName>
</protein>
<evidence type="ECO:0000313" key="3">
    <source>
        <dbReference type="Proteomes" id="UP000561066"/>
    </source>
</evidence>
<proteinExistence type="predicted"/>
<accession>A0A7W4P201</accession>
<sequence length="143" mass="15990">MNGVIGKFIGLSSLSEAHDRALAAGTWRFLERSAIGFEFLFFDWYDGTQSRHRAAEQSHCPPLRIADFEPLSQRTESYFPRLGLDLSGPCFFPGRRLHDAGRNGGEDMAADCNPARREHVARHARRDRGHEGDPARPRNAAGV</sequence>
<organism evidence="2 3">
    <name type="scientific">Gluconacetobacter johannae</name>
    <dbReference type="NCBI Taxonomy" id="112140"/>
    <lineage>
        <taxon>Bacteria</taxon>
        <taxon>Pseudomonadati</taxon>
        <taxon>Pseudomonadota</taxon>
        <taxon>Alphaproteobacteria</taxon>
        <taxon>Acetobacterales</taxon>
        <taxon>Acetobacteraceae</taxon>
        <taxon>Gluconacetobacter</taxon>
    </lineage>
</organism>
<gene>
    <name evidence="2" type="ORF">HLH21_01565</name>
</gene>
<dbReference type="Proteomes" id="UP000561066">
    <property type="component" value="Unassembled WGS sequence"/>
</dbReference>
<dbReference type="AlphaFoldDB" id="A0A7W4P201"/>